<evidence type="ECO:0000259" key="2">
    <source>
        <dbReference type="Pfam" id="PF25583"/>
    </source>
</evidence>
<reference evidence="4" key="1">
    <citation type="submission" date="2024-06" db="EMBL/GenBank/DDBJ databases">
        <title>Caproicibacterium argilliputei sp. nov, a novel caproic acid producing anaerobic bacterium isolated from pit mud.</title>
        <authorList>
            <person name="Zeng C."/>
        </authorList>
    </citation>
    <scope>NUCLEOTIDE SEQUENCE [LARGE SCALE GENOMIC DNA]</scope>
    <source>
        <strain evidence="4">ZCY20-5</strain>
    </source>
</reference>
<dbReference type="PROSITE" id="PS52050">
    <property type="entry name" value="WYL"/>
    <property type="match status" value="1"/>
</dbReference>
<organism evidence="3 4">
    <name type="scientific">Caproicibacterium argilliputei</name>
    <dbReference type="NCBI Taxonomy" id="3030016"/>
    <lineage>
        <taxon>Bacteria</taxon>
        <taxon>Bacillati</taxon>
        <taxon>Bacillota</taxon>
        <taxon>Clostridia</taxon>
        <taxon>Eubacteriales</taxon>
        <taxon>Oscillospiraceae</taxon>
        <taxon>Caproicibacterium</taxon>
    </lineage>
</organism>
<dbReference type="AlphaFoldDB" id="A0AA97H2X0"/>
<dbReference type="InterPro" id="IPR026881">
    <property type="entry name" value="WYL_dom"/>
</dbReference>
<gene>
    <name evidence="3" type="ORF">PXC00_04710</name>
</gene>
<feature type="domain" description="WYL" evidence="1">
    <location>
        <begin position="142"/>
        <end position="215"/>
    </location>
</feature>
<sequence length="365" mass="42567">MAESEVSKLRVLAVMQMLHQEASKEHPLQMCEIAAGLEKRGIYSKRRAIGRDIAALRRVGYNIVFTRTPYPGYYLSQRILETAEVRMLLDAVSAAPFLTEEATIRLTEKLKRMLPSGEQEALQKQIYYDPARKLENNEVVHTVSVIQQAIARKQKISFTYHHRTLCAGQMQQDGGRLFLLSPYALFWRDDHYYLAGNYEKYDTVSKYRLDRMYDVCMEPEPVRPFTEVTPYTGRFDTADYLRHAFFLFGGREEQLLLRCDCSLMDVLADRFGEEMEILEWDREVFTAHVCARVSEGLYGWLLQYGARLAVMAPTYVRDEMRRRLWELEAVYRLPEDEKQPPETGGCLPNLREPHMLDKYFHADGD</sequence>
<dbReference type="PANTHER" id="PTHR34580:SF1">
    <property type="entry name" value="PROTEIN PAFC"/>
    <property type="match status" value="1"/>
</dbReference>
<protein>
    <submittedName>
        <fullName evidence="3">WYL domain-containing protein</fullName>
    </submittedName>
</protein>
<reference evidence="3 4" key="2">
    <citation type="submission" date="2024-06" db="EMBL/GenBank/DDBJ databases">
        <title>Caproicibacterium argilliputei sp. nov, a novel caproic acid producing anaerobic bacterium isolated from pit mud.</title>
        <authorList>
            <person name="Xia S."/>
        </authorList>
    </citation>
    <scope>NUCLEOTIDE SEQUENCE [LARGE SCALE GENOMIC DNA]</scope>
    <source>
        <strain evidence="3 4">ZCY20-5</strain>
    </source>
</reference>
<evidence type="ECO:0000259" key="1">
    <source>
        <dbReference type="Pfam" id="PF13280"/>
    </source>
</evidence>
<dbReference type="InterPro" id="IPR057727">
    <property type="entry name" value="WCX_dom"/>
</dbReference>
<dbReference type="Pfam" id="PF25583">
    <property type="entry name" value="WCX"/>
    <property type="match status" value="1"/>
</dbReference>
<dbReference type="InterPro" id="IPR051534">
    <property type="entry name" value="CBASS_pafABC_assoc_protein"/>
</dbReference>
<name>A0AA97H2X0_9FIRM</name>
<evidence type="ECO:0000313" key="4">
    <source>
        <dbReference type="Proteomes" id="UP001300604"/>
    </source>
</evidence>
<feature type="domain" description="WCX" evidence="2">
    <location>
        <begin position="255"/>
        <end position="324"/>
    </location>
</feature>
<evidence type="ECO:0000313" key="3">
    <source>
        <dbReference type="EMBL" id="WOC33180.1"/>
    </source>
</evidence>
<dbReference type="EMBL" id="CP135996">
    <property type="protein sequence ID" value="WOC33180.1"/>
    <property type="molecule type" value="Genomic_DNA"/>
</dbReference>
<reference evidence="4" key="3">
    <citation type="submission" date="2024-06" db="EMBL/GenBank/DDBJ databases">
        <authorList>
            <person name="Zeng C."/>
        </authorList>
    </citation>
    <scope>NUCLEOTIDE SEQUENCE [LARGE SCALE GENOMIC DNA]</scope>
    <source>
        <strain evidence="4">ZCY20-5</strain>
    </source>
</reference>
<dbReference type="PANTHER" id="PTHR34580">
    <property type="match status" value="1"/>
</dbReference>
<dbReference type="Pfam" id="PF13280">
    <property type="entry name" value="WYL"/>
    <property type="match status" value="1"/>
</dbReference>
<dbReference type="Proteomes" id="UP001300604">
    <property type="component" value="Chromosome"/>
</dbReference>
<dbReference type="KEGG" id="carl:PXC00_04710"/>
<dbReference type="RefSeq" id="WP_275844403.1">
    <property type="nucleotide sequence ID" value="NZ_CP135996.1"/>
</dbReference>
<proteinExistence type="predicted"/>
<accession>A0AA97H2X0</accession>
<keyword evidence="4" id="KW-1185">Reference proteome</keyword>